<evidence type="ECO:0000313" key="2">
    <source>
        <dbReference type="EMBL" id="CAF1605230.1"/>
    </source>
</evidence>
<evidence type="ECO:0000313" key="4">
    <source>
        <dbReference type="Proteomes" id="UP000682733"/>
    </source>
</evidence>
<dbReference type="EMBL" id="CAJNOK010051639">
    <property type="protein sequence ID" value="CAF1605230.1"/>
    <property type="molecule type" value="Genomic_DNA"/>
</dbReference>
<dbReference type="Proteomes" id="UP000677228">
    <property type="component" value="Unassembled WGS sequence"/>
</dbReference>
<comment type="caution">
    <text evidence="3">The sequence shown here is derived from an EMBL/GenBank/DDBJ whole genome shotgun (WGS) entry which is preliminary data.</text>
</comment>
<evidence type="ECO:0000313" key="3">
    <source>
        <dbReference type="EMBL" id="CAF4415927.1"/>
    </source>
</evidence>
<feature type="compositionally biased region" description="Polar residues" evidence="1">
    <location>
        <begin position="1"/>
        <end position="19"/>
    </location>
</feature>
<evidence type="ECO:0000256" key="1">
    <source>
        <dbReference type="SAM" id="MobiDB-lite"/>
    </source>
</evidence>
<sequence>LLNSYTKMANVDQTTTTNDSEPKKSLANGAAKFDGDGLPFKGKLIESTKLLNRVIM</sequence>
<dbReference type="EMBL" id="CAJOBA010075590">
    <property type="protein sequence ID" value="CAF4415927.1"/>
    <property type="molecule type" value="Genomic_DNA"/>
</dbReference>
<feature type="region of interest" description="Disordered" evidence="1">
    <location>
        <begin position="1"/>
        <end position="30"/>
    </location>
</feature>
<gene>
    <name evidence="2" type="ORF">OVA965_LOCUS42338</name>
    <name evidence="3" type="ORF">TMI583_LOCUS44222</name>
</gene>
<accession>A0A8S2VWR0</accession>
<proteinExistence type="predicted"/>
<organism evidence="3 4">
    <name type="scientific">Didymodactylos carnosus</name>
    <dbReference type="NCBI Taxonomy" id="1234261"/>
    <lineage>
        <taxon>Eukaryota</taxon>
        <taxon>Metazoa</taxon>
        <taxon>Spiralia</taxon>
        <taxon>Gnathifera</taxon>
        <taxon>Rotifera</taxon>
        <taxon>Eurotatoria</taxon>
        <taxon>Bdelloidea</taxon>
        <taxon>Philodinida</taxon>
        <taxon>Philodinidae</taxon>
        <taxon>Didymodactylos</taxon>
    </lineage>
</organism>
<feature type="non-terminal residue" evidence="3">
    <location>
        <position position="1"/>
    </location>
</feature>
<reference evidence="3" key="1">
    <citation type="submission" date="2021-02" db="EMBL/GenBank/DDBJ databases">
        <authorList>
            <person name="Nowell W R."/>
        </authorList>
    </citation>
    <scope>NUCLEOTIDE SEQUENCE</scope>
</reference>
<dbReference type="AlphaFoldDB" id="A0A8S2VWR0"/>
<protein>
    <submittedName>
        <fullName evidence="3">Uncharacterized protein</fullName>
    </submittedName>
</protein>
<dbReference type="Proteomes" id="UP000682733">
    <property type="component" value="Unassembled WGS sequence"/>
</dbReference>
<name>A0A8S2VWR0_9BILA</name>